<dbReference type="Gene3D" id="3.40.50.150">
    <property type="entry name" value="Vaccinia Virus protein VP39"/>
    <property type="match status" value="1"/>
</dbReference>
<dbReference type="OrthoDB" id="9786043at2"/>
<evidence type="ECO:0000259" key="1">
    <source>
        <dbReference type="Pfam" id="PF13649"/>
    </source>
</evidence>
<keyword evidence="2" id="KW-0489">Methyltransferase</keyword>
<feature type="domain" description="Methyltransferase" evidence="1">
    <location>
        <begin position="50"/>
        <end position="139"/>
    </location>
</feature>
<keyword evidence="2" id="KW-0808">Transferase</keyword>
<comment type="caution">
    <text evidence="2">The sequence shown here is derived from an EMBL/GenBank/DDBJ whole genome shotgun (WGS) entry which is preliminary data.</text>
</comment>
<protein>
    <submittedName>
        <fullName evidence="2">Class I SAM-dependent methyltransferase</fullName>
    </submittedName>
</protein>
<name>A0A5M8R1A1_9BACT</name>
<dbReference type="AlphaFoldDB" id="A0A5M8R1A1"/>
<dbReference type="SUPFAM" id="SSF53335">
    <property type="entry name" value="S-adenosyl-L-methionine-dependent methyltransferases"/>
    <property type="match status" value="1"/>
</dbReference>
<evidence type="ECO:0000313" key="2">
    <source>
        <dbReference type="EMBL" id="KAA6441431.1"/>
    </source>
</evidence>
<dbReference type="InterPro" id="IPR041698">
    <property type="entry name" value="Methyltransf_25"/>
</dbReference>
<accession>A0A5M8R1A1</accession>
<dbReference type="Proteomes" id="UP000323994">
    <property type="component" value="Unassembled WGS sequence"/>
</dbReference>
<dbReference type="Pfam" id="PF13649">
    <property type="entry name" value="Methyltransf_25"/>
    <property type="match status" value="1"/>
</dbReference>
<sequence length="211" mass="23535">MLSNENPWSNVPLEDYEAHMAHPLVGQSEMLSRLMESALIKYKPVSLAILGIAGGNGLEHVHTTQTTHVYGVDISQVYLNECQNRYSSQIENLILIKHDLNSREVLPFKVDLILAGLIFEYIELENGLNQIDSCLHPGGSLAVIFQKNNGVTSVSNSGIESIKQVATIFNLVDEETFEKNILALGYIKTERSESFLPNGKSFVSLEFKKLR</sequence>
<evidence type="ECO:0000313" key="3">
    <source>
        <dbReference type="Proteomes" id="UP000323994"/>
    </source>
</evidence>
<organism evidence="2 3">
    <name type="scientific">Dyadobacter flavalbus</name>
    <dbReference type="NCBI Taxonomy" id="2579942"/>
    <lineage>
        <taxon>Bacteria</taxon>
        <taxon>Pseudomonadati</taxon>
        <taxon>Bacteroidota</taxon>
        <taxon>Cytophagia</taxon>
        <taxon>Cytophagales</taxon>
        <taxon>Spirosomataceae</taxon>
        <taxon>Dyadobacter</taxon>
    </lineage>
</organism>
<dbReference type="GO" id="GO:0032259">
    <property type="term" value="P:methylation"/>
    <property type="evidence" value="ECO:0007669"/>
    <property type="project" value="UniProtKB-KW"/>
</dbReference>
<gene>
    <name evidence="2" type="ORF">FEM33_02665</name>
</gene>
<dbReference type="EMBL" id="VBSN01000016">
    <property type="protein sequence ID" value="KAA6441431.1"/>
    <property type="molecule type" value="Genomic_DNA"/>
</dbReference>
<dbReference type="InterPro" id="IPR029063">
    <property type="entry name" value="SAM-dependent_MTases_sf"/>
</dbReference>
<dbReference type="GO" id="GO:0008168">
    <property type="term" value="F:methyltransferase activity"/>
    <property type="evidence" value="ECO:0007669"/>
    <property type="project" value="UniProtKB-KW"/>
</dbReference>
<proteinExistence type="predicted"/>
<dbReference type="RefSeq" id="WP_139010572.1">
    <property type="nucleotide sequence ID" value="NZ_VBSN01000016.1"/>
</dbReference>
<keyword evidence="3" id="KW-1185">Reference proteome</keyword>
<reference evidence="2 3" key="1">
    <citation type="submission" date="2019-05" db="EMBL/GenBank/DDBJ databases">
        <authorList>
            <person name="Qu J.-H."/>
        </authorList>
    </citation>
    <scope>NUCLEOTIDE SEQUENCE [LARGE SCALE GENOMIC DNA]</scope>
    <source>
        <strain evidence="2 3">NS28</strain>
    </source>
</reference>